<keyword evidence="5" id="KW-1133">Transmembrane helix</keyword>
<dbReference type="Pfam" id="PF00005">
    <property type="entry name" value="ABC_tran"/>
    <property type="match status" value="1"/>
</dbReference>
<protein>
    <recommendedName>
        <fullName evidence="6">ABC transporter domain-containing protein</fullName>
    </recommendedName>
</protein>
<dbReference type="InterPro" id="IPR003439">
    <property type="entry name" value="ABC_transporter-like_ATP-bd"/>
</dbReference>
<accession>A0ABU6QE36</accession>
<dbReference type="InterPro" id="IPR017871">
    <property type="entry name" value="ABC_transporter-like_CS"/>
</dbReference>
<dbReference type="InterPro" id="IPR005670">
    <property type="entry name" value="PstB-like"/>
</dbReference>
<keyword evidence="5" id="KW-0472">Membrane</keyword>
<dbReference type="Proteomes" id="UP001341840">
    <property type="component" value="Unassembled WGS sequence"/>
</dbReference>
<evidence type="ECO:0000256" key="5">
    <source>
        <dbReference type="SAM" id="Phobius"/>
    </source>
</evidence>
<comment type="caution">
    <text evidence="7">The sequence shown here is derived from an EMBL/GenBank/DDBJ whole genome shotgun (WGS) entry which is preliminary data.</text>
</comment>
<evidence type="ECO:0000256" key="4">
    <source>
        <dbReference type="SAM" id="MobiDB-lite"/>
    </source>
</evidence>
<evidence type="ECO:0000256" key="1">
    <source>
        <dbReference type="ARBA" id="ARBA00022448"/>
    </source>
</evidence>
<feature type="region of interest" description="Disordered" evidence="4">
    <location>
        <begin position="1"/>
        <end position="20"/>
    </location>
</feature>
<organism evidence="7 8">
    <name type="scientific">Stylosanthes scabra</name>
    <dbReference type="NCBI Taxonomy" id="79078"/>
    <lineage>
        <taxon>Eukaryota</taxon>
        <taxon>Viridiplantae</taxon>
        <taxon>Streptophyta</taxon>
        <taxon>Embryophyta</taxon>
        <taxon>Tracheophyta</taxon>
        <taxon>Spermatophyta</taxon>
        <taxon>Magnoliopsida</taxon>
        <taxon>eudicotyledons</taxon>
        <taxon>Gunneridae</taxon>
        <taxon>Pentapetalae</taxon>
        <taxon>rosids</taxon>
        <taxon>fabids</taxon>
        <taxon>Fabales</taxon>
        <taxon>Fabaceae</taxon>
        <taxon>Papilionoideae</taxon>
        <taxon>50 kb inversion clade</taxon>
        <taxon>dalbergioids sensu lato</taxon>
        <taxon>Dalbergieae</taxon>
        <taxon>Pterocarpus clade</taxon>
        <taxon>Stylosanthes</taxon>
    </lineage>
</organism>
<dbReference type="PANTHER" id="PTHR43423:SF1">
    <property type="entry name" value="ABC TRANSPORTER I FAMILY MEMBER 17"/>
    <property type="match status" value="1"/>
</dbReference>
<dbReference type="EMBL" id="JASCZI010000197">
    <property type="protein sequence ID" value="MED6109942.1"/>
    <property type="molecule type" value="Genomic_DNA"/>
</dbReference>
<evidence type="ECO:0000313" key="8">
    <source>
        <dbReference type="Proteomes" id="UP001341840"/>
    </source>
</evidence>
<dbReference type="InterPro" id="IPR027417">
    <property type="entry name" value="P-loop_NTPase"/>
</dbReference>
<keyword evidence="3" id="KW-0067">ATP-binding</keyword>
<dbReference type="PROSITE" id="PS50893">
    <property type="entry name" value="ABC_TRANSPORTER_2"/>
    <property type="match status" value="1"/>
</dbReference>
<dbReference type="InterPro" id="IPR003593">
    <property type="entry name" value="AAA+_ATPase"/>
</dbReference>
<reference evidence="7 8" key="1">
    <citation type="journal article" date="2023" name="Plants (Basel)">
        <title>Bridging the Gap: Combining Genomics and Transcriptomics Approaches to Understand Stylosanthes scabra, an Orphan Legume from the Brazilian Caatinga.</title>
        <authorList>
            <person name="Ferreira-Neto J.R.C."/>
            <person name="da Silva M.D."/>
            <person name="Binneck E."/>
            <person name="de Melo N.F."/>
            <person name="da Silva R.H."/>
            <person name="de Melo A.L.T.M."/>
            <person name="Pandolfi V."/>
            <person name="Bustamante F.O."/>
            <person name="Brasileiro-Vidal A.C."/>
            <person name="Benko-Iseppon A.M."/>
        </authorList>
    </citation>
    <scope>NUCLEOTIDE SEQUENCE [LARGE SCALE GENOMIC DNA]</scope>
    <source>
        <tissue evidence="7">Leaves</tissue>
    </source>
</reference>
<proteinExistence type="predicted"/>
<evidence type="ECO:0000256" key="2">
    <source>
        <dbReference type="ARBA" id="ARBA00022741"/>
    </source>
</evidence>
<feature type="domain" description="ABC transporter" evidence="6">
    <location>
        <begin position="363"/>
        <end position="594"/>
    </location>
</feature>
<evidence type="ECO:0000313" key="7">
    <source>
        <dbReference type="EMBL" id="MED6109942.1"/>
    </source>
</evidence>
<keyword evidence="8" id="KW-1185">Reference proteome</keyword>
<keyword evidence="2" id="KW-0547">Nucleotide-binding</keyword>
<dbReference type="SUPFAM" id="SSF52540">
    <property type="entry name" value="P-loop containing nucleoside triphosphate hydrolases"/>
    <property type="match status" value="1"/>
</dbReference>
<feature type="transmembrane region" description="Helical" evidence="5">
    <location>
        <begin position="49"/>
        <end position="71"/>
    </location>
</feature>
<sequence length="597" mass="65174">MYRLHSQIHQSNGAPVLSPYSPSSSSYSSSNSASSSSDSSTGNSRISPAIIFIIVILSVVFFILGTLHLLVRFLMRQRSSSSSSVSQSNRYPDMSESDAYQRQLQQLFHLHDSGLEQAFIDALPVFLYKEIIGLKEPFDCAVCLCPCYEEEDGVSVSGFGVNGAGSSNKPAENHITNGKRVFSVRLGKFRSSNNNGVDGADKCEGESSNSSISISNSNANLDARRCYSMGSYQYVVADSDLRVALCPSISGSMRQLIKGKIATTNGNNFSSTDVDAVEGKKISNARKGESFSVSKIWQWSRKDNNRQAVSSIGFFYIHRNTYSRPLATGPSNSFTTSTMPSLKDEWKEHLLEVDGDVHDHPKMEVRNLRRVSDAGVPILKGISLEIPKGVIVGVIGPSGSGKSTLLRSLNRLWEPPSSSVFLDSQDITQLDVLSLRRKVGMLFQLPALFEGTVADNIRYGPHLAGKKLTDDEVCKLLLLADLDGSFLQKSASELSVGQAQRVALARTLANSPEVLLLDEPTSALDPISTENIEAALVKLNKNSGMTMIMVSHSIKQIQRIAHMVCLLVDGEIVEVLDPQQLSQANHPMARRFLELTN</sequence>
<dbReference type="SMART" id="SM00382">
    <property type="entry name" value="AAA"/>
    <property type="match status" value="1"/>
</dbReference>
<dbReference type="CDD" id="cd03260">
    <property type="entry name" value="ABC_PstB_phosphate_transporter"/>
    <property type="match status" value="1"/>
</dbReference>
<keyword evidence="5" id="KW-0812">Transmembrane</keyword>
<dbReference type="Gene3D" id="3.40.50.300">
    <property type="entry name" value="P-loop containing nucleotide triphosphate hydrolases"/>
    <property type="match status" value="1"/>
</dbReference>
<gene>
    <name evidence="7" type="ORF">PIB30_038286</name>
</gene>
<evidence type="ECO:0000256" key="3">
    <source>
        <dbReference type="ARBA" id="ARBA00022840"/>
    </source>
</evidence>
<evidence type="ECO:0000259" key="6">
    <source>
        <dbReference type="PROSITE" id="PS50893"/>
    </source>
</evidence>
<dbReference type="PANTHER" id="PTHR43423">
    <property type="entry name" value="ABC TRANSPORTER I FAMILY MEMBER 17"/>
    <property type="match status" value="1"/>
</dbReference>
<keyword evidence="1" id="KW-0813">Transport</keyword>
<dbReference type="PROSITE" id="PS00211">
    <property type="entry name" value="ABC_TRANSPORTER_1"/>
    <property type="match status" value="1"/>
</dbReference>
<name>A0ABU6QE36_9FABA</name>